<protein>
    <submittedName>
        <fullName evidence="1">Uncharacterized protein</fullName>
    </submittedName>
</protein>
<sequence length="128" mass="14467">MVDLSALFISSSEEHSYTCFARTGCRAPRRYFPANRPSVHIGDDPEMADHLSTRGSSLSTDFNHVMIEVTYLSGPVWSSTPHRSWMVYPRSGGLLELHYPLSLFNRGPRGAPRSVCRWLEGRFPEVLP</sequence>
<dbReference type="AlphaFoldDB" id="A0A426Z2V9"/>
<gene>
    <name evidence="1" type="ORF">B296_00010411</name>
</gene>
<name>A0A426Z2V9_ENSVE</name>
<organism evidence="1 2">
    <name type="scientific">Ensete ventricosum</name>
    <name type="common">Abyssinian banana</name>
    <name type="synonym">Musa ensete</name>
    <dbReference type="NCBI Taxonomy" id="4639"/>
    <lineage>
        <taxon>Eukaryota</taxon>
        <taxon>Viridiplantae</taxon>
        <taxon>Streptophyta</taxon>
        <taxon>Embryophyta</taxon>
        <taxon>Tracheophyta</taxon>
        <taxon>Spermatophyta</taxon>
        <taxon>Magnoliopsida</taxon>
        <taxon>Liliopsida</taxon>
        <taxon>Zingiberales</taxon>
        <taxon>Musaceae</taxon>
        <taxon>Ensete</taxon>
    </lineage>
</organism>
<dbReference type="EMBL" id="AMZH03008749">
    <property type="protein sequence ID" value="RRT58310.1"/>
    <property type="molecule type" value="Genomic_DNA"/>
</dbReference>
<dbReference type="Proteomes" id="UP000287651">
    <property type="component" value="Unassembled WGS sequence"/>
</dbReference>
<evidence type="ECO:0000313" key="1">
    <source>
        <dbReference type="EMBL" id="RRT58310.1"/>
    </source>
</evidence>
<accession>A0A426Z2V9</accession>
<evidence type="ECO:0000313" key="2">
    <source>
        <dbReference type="Proteomes" id="UP000287651"/>
    </source>
</evidence>
<reference evidence="1 2" key="1">
    <citation type="journal article" date="2014" name="Agronomy (Basel)">
        <title>A Draft Genome Sequence for Ensete ventricosum, the Drought-Tolerant Tree Against Hunger.</title>
        <authorList>
            <person name="Harrison J."/>
            <person name="Moore K.A."/>
            <person name="Paszkiewicz K."/>
            <person name="Jones T."/>
            <person name="Grant M."/>
            <person name="Ambacheew D."/>
            <person name="Muzemil S."/>
            <person name="Studholme D.J."/>
        </authorList>
    </citation>
    <scope>NUCLEOTIDE SEQUENCE [LARGE SCALE GENOMIC DNA]</scope>
</reference>
<proteinExistence type="predicted"/>
<comment type="caution">
    <text evidence="1">The sequence shown here is derived from an EMBL/GenBank/DDBJ whole genome shotgun (WGS) entry which is preliminary data.</text>
</comment>